<sequence length="101" mass="11214">MQVEVRRERTARSGELGEEKTPKKEDAVEEDGGDRAKPEPRKRARAERGGETKLTRSAEQHGESNTTGHPRSWRDVAKKGGPVETLTQKKLSHAAEANREG</sequence>
<gene>
    <name evidence="2" type="ORF">NDU88_001745</name>
</gene>
<dbReference type="Proteomes" id="UP001066276">
    <property type="component" value="Chromosome 3_2"/>
</dbReference>
<feature type="compositionally biased region" description="Basic and acidic residues" evidence="1">
    <location>
        <begin position="1"/>
        <end position="26"/>
    </location>
</feature>
<accession>A0AAV7TJ77</accession>
<organism evidence="2 3">
    <name type="scientific">Pleurodeles waltl</name>
    <name type="common">Iberian ribbed newt</name>
    <dbReference type="NCBI Taxonomy" id="8319"/>
    <lineage>
        <taxon>Eukaryota</taxon>
        <taxon>Metazoa</taxon>
        <taxon>Chordata</taxon>
        <taxon>Craniata</taxon>
        <taxon>Vertebrata</taxon>
        <taxon>Euteleostomi</taxon>
        <taxon>Amphibia</taxon>
        <taxon>Batrachia</taxon>
        <taxon>Caudata</taxon>
        <taxon>Salamandroidea</taxon>
        <taxon>Salamandridae</taxon>
        <taxon>Pleurodelinae</taxon>
        <taxon>Pleurodeles</taxon>
    </lineage>
</organism>
<evidence type="ECO:0000313" key="2">
    <source>
        <dbReference type="EMBL" id="KAJ1176465.1"/>
    </source>
</evidence>
<protein>
    <submittedName>
        <fullName evidence="2">Uncharacterized protein</fullName>
    </submittedName>
</protein>
<dbReference type="AlphaFoldDB" id="A0AAV7TJ77"/>
<evidence type="ECO:0000256" key="1">
    <source>
        <dbReference type="SAM" id="MobiDB-lite"/>
    </source>
</evidence>
<keyword evidence="3" id="KW-1185">Reference proteome</keyword>
<reference evidence="2" key="1">
    <citation type="journal article" date="2022" name="bioRxiv">
        <title>Sequencing and chromosome-scale assembly of the giantPleurodeles waltlgenome.</title>
        <authorList>
            <person name="Brown T."/>
            <person name="Elewa A."/>
            <person name="Iarovenko S."/>
            <person name="Subramanian E."/>
            <person name="Araus A.J."/>
            <person name="Petzold A."/>
            <person name="Susuki M."/>
            <person name="Suzuki K.-i.T."/>
            <person name="Hayashi T."/>
            <person name="Toyoda A."/>
            <person name="Oliveira C."/>
            <person name="Osipova E."/>
            <person name="Leigh N.D."/>
            <person name="Simon A."/>
            <person name="Yun M.H."/>
        </authorList>
    </citation>
    <scope>NUCLEOTIDE SEQUENCE</scope>
    <source>
        <strain evidence="2">20211129_DDA</strain>
        <tissue evidence="2">Liver</tissue>
    </source>
</reference>
<name>A0AAV7TJ77_PLEWA</name>
<proteinExistence type="predicted"/>
<dbReference type="EMBL" id="JANPWB010000006">
    <property type="protein sequence ID" value="KAJ1176465.1"/>
    <property type="molecule type" value="Genomic_DNA"/>
</dbReference>
<comment type="caution">
    <text evidence="2">The sequence shown here is derived from an EMBL/GenBank/DDBJ whole genome shotgun (WGS) entry which is preliminary data.</text>
</comment>
<feature type="compositionally biased region" description="Basic and acidic residues" evidence="1">
    <location>
        <begin position="33"/>
        <end position="62"/>
    </location>
</feature>
<evidence type="ECO:0000313" key="3">
    <source>
        <dbReference type="Proteomes" id="UP001066276"/>
    </source>
</evidence>
<feature type="region of interest" description="Disordered" evidence="1">
    <location>
        <begin position="1"/>
        <end position="101"/>
    </location>
</feature>